<keyword evidence="2" id="KW-0238">DNA-binding</keyword>
<evidence type="ECO:0000259" key="5">
    <source>
        <dbReference type="PROSITE" id="PS51078"/>
    </source>
</evidence>
<dbReference type="Pfam" id="PF01614">
    <property type="entry name" value="IclR_C"/>
    <property type="match status" value="1"/>
</dbReference>
<dbReference type="Proteomes" id="UP000315677">
    <property type="component" value="Unassembled WGS sequence"/>
</dbReference>
<sequence length="263" mass="28389">MVYGVDMPMTETASGRADGGVRSIMRAVDLLDLFDAEHPWRPLREIVTLTELPKTTVVRLLATLEGLGLVADRQDGTYGLGARFLQWVRLSEAMWEVSEGTRRVMRELVDRCGETVNLYIRQDASRVSIAQQEGTTTVRSVVTVGAQLPLTQGATAKVLLGAAPAPVWELLERRHPEVDLAALRREVAGTAEIGYSVTHGERELGASSVAVPIRRHGRVVASLSVSGPTSRFTADRIGGYVDAVTDAAQRISAAGLGSVEVFL</sequence>
<evidence type="ECO:0000256" key="2">
    <source>
        <dbReference type="ARBA" id="ARBA00023125"/>
    </source>
</evidence>
<dbReference type="PROSITE" id="PS51077">
    <property type="entry name" value="HTH_ICLR"/>
    <property type="match status" value="1"/>
</dbReference>
<dbReference type="InterPro" id="IPR036388">
    <property type="entry name" value="WH-like_DNA-bd_sf"/>
</dbReference>
<reference evidence="6 7" key="1">
    <citation type="submission" date="2019-06" db="EMBL/GenBank/DDBJ databases">
        <title>Sequencing the genomes of 1000 actinobacteria strains.</title>
        <authorList>
            <person name="Klenk H.-P."/>
        </authorList>
    </citation>
    <scope>NUCLEOTIDE SEQUENCE [LARGE SCALE GENOMIC DNA]</scope>
    <source>
        <strain evidence="6 7">DSM 45301</strain>
    </source>
</reference>
<evidence type="ECO:0000313" key="7">
    <source>
        <dbReference type="Proteomes" id="UP000315677"/>
    </source>
</evidence>
<name>A0A543DPL8_9PSEU</name>
<dbReference type="InterPro" id="IPR029016">
    <property type="entry name" value="GAF-like_dom_sf"/>
</dbReference>
<dbReference type="AlphaFoldDB" id="A0A543DPL8"/>
<protein>
    <submittedName>
        <fullName evidence="6">IclR family transcriptional regulator</fullName>
    </submittedName>
</protein>
<evidence type="ECO:0000256" key="3">
    <source>
        <dbReference type="ARBA" id="ARBA00023163"/>
    </source>
</evidence>
<dbReference type="PANTHER" id="PTHR30136:SF39">
    <property type="entry name" value="TRANSCRIPTIONAL REGULATORY PROTEIN"/>
    <property type="match status" value="1"/>
</dbReference>
<dbReference type="InterPro" id="IPR036390">
    <property type="entry name" value="WH_DNA-bd_sf"/>
</dbReference>
<keyword evidence="1" id="KW-0805">Transcription regulation</keyword>
<evidence type="ECO:0000256" key="1">
    <source>
        <dbReference type="ARBA" id="ARBA00023015"/>
    </source>
</evidence>
<keyword evidence="3" id="KW-0804">Transcription</keyword>
<dbReference type="SUPFAM" id="SSF55781">
    <property type="entry name" value="GAF domain-like"/>
    <property type="match status" value="1"/>
</dbReference>
<keyword evidence="7" id="KW-1185">Reference proteome</keyword>
<dbReference type="SUPFAM" id="SSF46785">
    <property type="entry name" value="Winged helix' DNA-binding domain"/>
    <property type="match status" value="1"/>
</dbReference>
<dbReference type="InterPro" id="IPR014757">
    <property type="entry name" value="Tscrpt_reg_IclR_C"/>
</dbReference>
<dbReference type="Gene3D" id="3.30.450.40">
    <property type="match status" value="1"/>
</dbReference>
<dbReference type="SMART" id="SM00346">
    <property type="entry name" value="HTH_ICLR"/>
    <property type="match status" value="1"/>
</dbReference>
<organism evidence="6 7">
    <name type="scientific">Pseudonocardia kunmingensis</name>
    <dbReference type="NCBI Taxonomy" id="630975"/>
    <lineage>
        <taxon>Bacteria</taxon>
        <taxon>Bacillati</taxon>
        <taxon>Actinomycetota</taxon>
        <taxon>Actinomycetes</taxon>
        <taxon>Pseudonocardiales</taxon>
        <taxon>Pseudonocardiaceae</taxon>
        <taxon>Pseudonocardia</taxon>
    </lineage>
</organism>
<evidence type="ECO:0000313" key="6">
    <source>
        <dbReference type="EMBL" id="TQM11292.1"/>
    </source>
</evidence>
<dbReference type="EMBL" id="VFPA01000002">
    <property type="protein sequence ID" value="TQM11292.1"/>
    <property type="molecule type" value="Genomic_DNA"/>
</dbReference>
<dbReference type="GO" id="GO:0003677">
    <property type="term" value="F:DNA binding"/>
    <property type="evidence" value="ECO:0007669"/>
    <property type="project" value="UniProtKB-KW"/>
</dbReference>
<dbReference type="InterPro" id="IPR050707">
    <property type="entry name" value="HTH_MetabolicPath_Reg"/>
</dbReference>
<dbReference type="Gene3D" id="1.10.10.10">
    <property type="entry name" value="Winged helix-like DNA-binding domain superfamily/Winged helix DNA-binding domain"/>
    <property type="match status" value="1"/>
</dbReference>
<feature type="domain" description="HTH iclR-type" evidence="4">
    <location>
        <begin position="21"/>
        <end position="82"/>
    </location>
</feature>
<gene>
    <name evidence="6" type="ORF">FB558_3850</name>
</gene>
<dbReference type="GO" id="GO:0045892">
    <property type="term" value="P:negative regulation of DNA-templated transcription"/>
    <property type="evidence" value="ECO:0007669"/>
    <property type="project" value="TreeGrafter"/>
</dbReference>
<dbReference type="InterPro" id="IPR005471">
    <property type="entry name" value="Tscrpt_reg_IclR_N"/>
</dbReference>
<dbReference type="PANTHER" id="PTHR30136">
    <property type="entry name" value="HELIX-TURN-HELIX TRANSCRIPTIONAL REGULATOR, ICLR FAMILY"/>
    <property type="match status" value="1"/>
</dbReference>
<proteinExistence type="predicted"/>
<accession>A0A543DPL8</accession>
<dbReference type="Pfam" id="PF09339">
    <property type="entry name" value="HTH_IclR"/>
    <property type="match status" value="1"/>
</dbReference>
<evidence type="ECO:0000259" key="4">
    <source>
        <dbReference type="PROSITE" id="PS51077"/>
    </source>
</evidence>
<dbReference type="GO" id="GO:0003700">
    <property type="term" value="F:DNA-binding transcription factor activity"/>
    <property type="evidence" value="ECO:0007669"/>
    <property type="project" value="TreeGrafter"/>
</dbReference>
<feature type="domain" description="IclR-ED" evidence="5">
    <location>
        <begin position="76"/>
        <end position="257"/>
    </location>
</feature>
<comment type="caution">
    <text evidence="6">The sequence shown here is derived from an EMBL/GenBank/DDBJ whole genome shotgun (WGS) entry which is preliminary data.</text>
</comment>
<dbReference type="PROSITE" id="PS51078">
    <property type="entry name" value="ICLR_ED"/>
    <property type="match status" value="1"/>
</dbReference>